<evidence type="ECO:0000313" key="3">
    <source>
        <dbReference type="EMBL" id="CVI57598.1"/>
    </source>
</evidence>
<feature type="transmembrane region" description="Helical" evidence="1">
    <location>
        <begin position="166"/>
        <end position="183"/>
    </location>
</feature>
<name>A0A1S7TSL4_9HYPH</name>
<evidence type="ECO:0000313" key="4">
    <source>
        <dbReference type="Proteomes" id="UP000192140"/>
    </source>
</evidence>
<dbReference type="AlphaFoldDB" id="A0A1S7TSL4"/>
<feature type="transmembrane region" description="Helical" evidence="1">
    <location>
        <begin position="89"/>
        <end position="112"/>
    </location>
</feature>
<dbReference type="PANTHER" id="PTHR23028">
    <property type="entry name" value="ACETYLTRANSFERASE"/>
    <property type="match status" value="1"/>
</dbReference>
<feature type="domain" description="Acyltransferase 3" evidence="2">
    <location>
        <begin position="26"/>
        <end position="297"/>
    </location>
</feature>
<keyword evidence="3" id="KW-0012">Acyltransferase</keyword>
<dbReference type="GO" id="GO:0000271">
    <property type="term" value="P:polysaccharide biosynthetic process"/>
    <property type="evidence" value="ECO:0007669"/>
    <property type="project" value="TreeGrafter"/>
</dbReference>
<evidence type="ECO:0000259" key="2">
    <source>
        <dbReference type="Pfam" id="PF01757"/>
    </source>
</evidence>
<dbReference type="PANTHER" id="PTHR23028:SF131">
    <property type="entry name" value="BLR2367 PROTEIN"/>
    <property type="match status" value="1"/>
</dbReference>
<dbReference type="GO" id="GO:0016020">
    <property type="term" value="C:membrane"/>
    <property type="evidence" value="ECO:0007669"/>
    <property type="project" value="TreeGrafter"/>
</dbReference>
<keyword evidence="4" id="KW-1185">Reference proteome</keyword>
<evidence type="ECO:0000256" key="1">
    <source>
        <dbReference type="SAM" id="Phobius"/>
    </source>
</evidence>
<keyword evidence="1" id="KW-0812">Transmembrane</keyword>
<feature type="transmembrane region" description="Helical" evidence="1">
    <location>
        <begin position="195"/>
        <end position="212"/>
    </location>
</feature>
<feature type="transmembrane region" description="Helical" evidence="1">
    <location>
        <begin position="144"/>
        <end position="160"/>
    </location>
</feature>
<proteinExistence type="predicted"/>
<feature type="transmembrane region" description="Helical" evidence="1">
    <location>
        <begin position="282"/>
        <end position="305"/>
    </location>
</feature>
<dbReference type="Proteomes" id="UP000192140">
    <property type="component" value="Unassembled WGS sequence"/>
</dbReference>
<accession>A0A1S7TSL4</accession>
<dbReference type="GO" id="GO:0016747">
    <property type="term" value="F:acyltransferase activity, transferring groups other than amino-acyl groups"/>
    <property type="evidence" value="ECO:0007669"/>
    <property type="project" value="InterPro"/>
</dbReference>
<organism evidence="3 4">
    <name type="scientific">Agrobacterium deltaense NCPPB 1641</name>
    <dbReference type="NCBI Taxonomy" id="1183425"/>
    <lineage>
        <taxon>Bacteria</taxon>
        <taxon>Pseudomonadati</taxon>
        <taxon>Pseudomonadota</taxon>
        <taxon>Alphaproteobacteria</taxon>
        <taxon>Hyphomicrobiales</taxon>
        <taxon>Rhizobiaceae</taxon>
        <taxon>Rhizobium/Agrobacterium group</taxon>
        <taxon>Agrobacterium</taxon>
    </lineage>
</organism>
<protein>
    <submittedName>
        <fullName evidence="3">Acyltransferase 3</fullName>
    </submittedName>
</protein>
<dbReference type="Pfam" id="PF01757">
    <property type="entry name" value="Acyl_transf_3"/>
    <property type="match status" value="1"/>
</dbReference>
<sequence length="334" mass="38095">MLGPLRTEAQPFYQAFAFFYREGWRAVPLFFALSGVIFFWLAEEKLASKELSLTAFAVDRFSRIYPLYIITFVAVFIVQWFIRGETGSYFVYAFYDTYHAVLNILLMSAWGLEEGWSFNAPVWSISVEILLYITFAVGCMLGKARYIYFVGLLILGHLLPASAYKVASGLTQFYLAGLLFAVFREGKRQFGDRVIAPFVFVVLVCWSVLIFVPEARKFLLDTMAFPLGIIALTALNMRYQRRIRLFEWLGDVSYSVYLWHFPLQCVFVLTAFHLGYDRTVFYSPTVMLAFFGVASAISILSFSYIELPAKQILRSLLKGGPSTLAQAKRVNPNG</sequence>
<keyword evidence="1" id="KW-1133">Transmembrane helix</keyword>
<dbReference type="EMBL" id="FCNP01000030">
    <property type="protein sequence ID" value="CVI57598.1"/>
    <property type="molecule type" value="Genomic_DNA"/>
</dbReference>
<feature type="transmembrane region" description="Helical" evidence="1">
    <location>
        <begin position="218"/>
        <end position="235"/>
    </location>
</feature>
<feature type="transmembrane region" description="Helical" evidence="1">
    <location>
        <begin position="62"/>
        <end position="82"/>
    </location>
</feature>
<reference evidence="3" key="1">
    <citation type="submission" date="2016-01" db="EMBL/GenBank/DDBJ databases">
        <authorList>
            <person name="Regsiter A."/>
            <person name="william w."/>
        </authorList>
    </citation>
    <scope>NUCLEOTIDE SEQUENCE</scope>
    <source>
        <strain evidence="3">NCPPB 1641</strain>
    </source>
</reference>
<keyword evidence="3" id="KW-0808">Transferase</keyword>
<gene>
    <name evidence="3" type="ORF">AGR7A_Lc10293</name>
</gene>
<feature type="transmembrane region" description="Helical" evidence="1">
    <location>
        <begin position="256"/>
        <end position="276"/>
    </location>
</feature>
<dbReference type="InterPro" id="IPR002656">
    <property type="entry name" value="Acyl_transf_3_dom"/>
</dbReference>
<dbReference type="InterPro" id="IPR050879">
    <property type="entry name" value="Acyltransferase_3"/>
</dbReference>
<keyword evidence="1" id="KW-0472">Membrane</keyword>
<comment type="caution">
    <text evidence="3">The sequence shown here is derived from an EMBL/GenBank/DDBJ whole genome shotgun (WGS) entry which is preliminary data.</text>
</comment>
<feature type="transmembrane region" description="Helical" evidence="1">
    <location>
        <begin position="118"/>
        <end position="137"/>
    </location>
</feature>
<feature type="transmembrane region" description="Helical" evidence="1">
    <location>
        <begin position="23"/>
        <end position="42"/>
    </location>
</feature>